<comment type="caution">
    <text evidence="1">The sequence shown here is derived from an EMBL/GenBank/DDBJ whole genome shotgun (WGS) entry which is preliminary data.</text>
</comment>
<dbReference type="AlphaFoldDB" id="A0A5B7DH76"/>
<dbReference type="EMBL" id="VSRR010000900">
    <property type="protein sequence ID" value="MPC20690.1"/>
    <property type="molecule type" value="Genomic_DNA"/>
</dbReference>
<accession>A0A5B7DH76</accession>
<sequence length="53" mass="6175">MVDDSKRCNIPEVRKRLNRVSQRRRVNKMKSNSTLSNNCVRGTSTCKEYSIQS</sequence>
<name>A0A5B7DH76_PORTR</name>
<protein>
    <submittedName>
        <fullName evidence="1">Uncharacterized protein</fullName>
    </submittedName>
</protein>
<gene>
    <name evidence="1" type="ORF">E2C01_013644</name>
</gene>
<dbReference type="Proteomes" id="UP000324222">
    <property type="component" value="Unassembled WGS sequence"/>
</dbReference>
<evidence type="ECO:0000313" key="1">
    <source>
        <dbReference type="EMBL" id="MPC20690.1"/>
    </source>
</evidence>
<proteinExistence type="predicted"/>
<evidence type="ECO:0000313" key="2">
    <source>
        <dbReference type="Proteomes" id="UP000324222"/>
    </source>
</evidence>
<organism evidence="1 2">
    <name type="scientific">Portunus trituberculatus</name>
    <name type="common">Swimming crab</name>
    <name type="synonym">Neptunus trituberculatus</name>
    <dbReference type="NCBI Taxonomy" id="210409"/>
    <lineage>
        <taxon>Eukaryota</taxon>
        <taxon>Metazoa</taxon>
        <taxon>Ecdysozoa</taxon>
        <taxon>Arthropoda</taxon>
        <taxon>Crustacea</taxon>
        <taxon>Multicrustacea</taxon>
        <taxon>Malacostraca</taxon>
        <taxon>Eumalacostraca</taxon>
        <taxon>Eucarida</taxon>
        <taxon>Decapoda</taxon>
        <taxon>Pleocyemata</taxon>
        <taxon>Brachyura</taxon>
        <taxon>Eubrachyura</taxon>
        <taxon>Portunoidea</taxon>
        <taxon>Portunidae</taxon>
        <taxon>Portuninae</taxon>
        <taxon>Portunus</taxon>
    </lineage>
</organism>
<reference evidence="1 2" key="1">
    <citation type="submission" date="2019-05" db="EMBL/GenBank/DDBJ databases">
        <title>Another draft genome of Portunus trituberculatus and its Hox gene families provides insights of decapod evolution.</title>
        <authorList>
            <person name="Jeong J.-H."/>
            <person name="Song I."/>
            <person name="Kim S."/>
            <person name="Choi T."/>
            <person name="Kim D."/>
            <person name="Ryu S."/>
            <person name="Kim W."/>
        </authorList>
    </citation>
    <scope>NUCLEOTIDE SEQUENCE [LARGE SCALE GENOMIC DNA]</scope>
    <source>
        <tissue evidence="1">Muscle</tissue>
    </source>
</reference>
<keyword evidence="2" id="KW-1185">Reference proteome</keyword>